<dbReference type="Pfam" id="PF02579">
    <property type="entry name" value="Nitro_FeMo-Co"/>
    <property type="match status" value="1"/>
</dbReference>
<dbReference type="AlphaFoldDB" id="A0A523W583"/>
<dbReference type="InterPro" id="IPR003731">
    <property type="entry name" value="Di-Nase_FeMo-co_biosynth"/>
</dbReference>
<dbReference type="EMBL" id="SOIZ01000216">
    <property type="protein sequence ID" value="TET61979.1"/>
    <property type="molecule type" value="Genomic_DNA"/>
</dbReference>
<evidence type="ECO:0000313" key="3">
    <source>
        <dbReference type="Proteomes" id="UP000319130"/>
    </source>
</evidence>
<dbReference type="PANTHER" id="PTHR42983">
    <property type="entry name" value="DINITROGENASE IRON-MOLYBDENUM COFACTOR PROTEIN-RELATED"/>
    <property type="match status" value="1"/>
</dbReference>
<comment type="caution">
    <text evidence="2">The sequence shown here is derived from an EMBL/GenBank/DDBJ whole genome shotgun (WGS) entry which is preliminary data.</text>
</comment>
<protein>
    <submittedName>
        <fullName evidence="2">Dinitrogenase iron-molybdenum cofactor biosynthesis protein</fullName>
    </submittedName>
</protein>
<dbReference type="SUPFAM" id="SSF53146">
    <property type="entry name" value="Nitrogenase accessory factor-like"/>
    <property type="match status" value="1"/>
</dbReference>
<evidence type="ECO:0000259" key="1">
    <source>
        <dbReference type="Pfam" id="PF02579"/>
    </source>
</evidence>
<feature type="domain" description="Dinitrogenase iron-molybdenum cofactor biosynthesis" evidence="1">
    <location>
        <begin position="24"/>
        <end position="116"/>
    </location>
</feature>
<dbReference type="Gene3D" id="3.30.420.130">
    <property type="entry name" value="Dinitrogenase iron-molybdenum cofactor biosynthesis domain"/>
    <property type="match status" value="1"/>
</dbReference>
<dbReference type="Proteomes" id="UP000319130">
    <property type="component" value="Unassembled WGS sequence"/>
</dbReference>
<gene>
    <name evidence="2" type="ORF">E3J48_05025</name>
</gene>
<dbReference type="InterPro" id="IPR033913">
    <property type="entry name" value="MTH1175_dom"/>
</dbReference>
<proteinExistence type="predicted"/>
<accession>A0A523W583</accession>
<dbReference type="InterPro" id="IPR036105">
    <property type="entry name" value="DiNase_FeMo-co_biosyn_sf"/>
</dbReference>
<sequence length="127" mass="14134">MRIVIKKQERLKIEVAAEDKKGLEAEVSMHFGRCPYYVILEKDDGKIKEPAAVIENPYARVHGPPGQVPSFLTHYEIQAIMAGGMGPRAVRMFIRYGIKVVTEAHGKVKEAVTSFLRGDLTGSEPCH</sequence>
<organism evidence="2 3">
    <name type="scientific">Aerophobetes bacterium</name>
    <dbReference type="NCBI Taxonomy" id="2030807"/>
    <lineage>
        <taxon>Bacteria</taxon>
        <taxon>Candidatus Aerophobota</taxon>
    </lineage>
</organism>
<evidence type="ECO:0000313" key="2">
    <source>
        <dbReference type="EMBL" id="TET61979.1"/>
    </source>
</evidence>
<dbReference type="CDD" id="cd00851">
    <property type="entry name" value="MTH1175"/>
    <property type="match status" value="1"/>
</dbReference>
<reference evidence="2 3" key="1">
    <citation type="submission" date="2019-03" db="EMBL/GenBank/DDBJ databases">
        <title>Metabolic potential of uncultured bacteria and archaea associated with petroleum seepage in deep-sea sediments.</title>
        <authorList>
            <person name="Dong X."/>
            <person name="Hubert C."/>
        </authorList>
    </citation>
    <scope>NUCLEOTIDE SEQUENCE [LARGE SCALE GENOMIC DNA]</scope>
    <source>
        <strain evidence="2">E29_bin52</strain>
    </source>
</reference>
<dbReference type="PANTHER" id="PTHR42983:SF1">
    <property type="entry name" value="IRON-MOLYBDENUM PROTEIN"/>
    <property type="match status" value="1"/>
</dbReference>
<name>A0A523W583_UNCAE</name>